<dbReference type="AlphaFoldDB" id="A0A926EAK0"/>
<dbReference type="InterPro" id="IPR037135">
    <property type="entry name" value="DUF1653-like_dom_sf"/>
</dbReference>
<dbReference type="Proteomes" id="UP000660861">
    <property type="component" value="Unassembled WGS sequence"/>
</dbReference>
<dbReference type="Pfam" id="PF07866">
    <property type="entry name" value="DUF1653"/>
    <property type="match status" value="1"/>
</dbReference>
<proteinExistence type="predicted"/>
<keyword evidence="3" id="KW-1185">Reference proteome</keyword>
<dbReference type="Gene3D" id="2.30.30.320">
    <property type="entry name" value="DUF1653-like domain"/>
    <property type="match status" value="1"/>
</dbReference>
<comment type="caution">
    <text evidence="2">The sequence shown here is derived from an EMBL/GenBank/DDBJ whole genome shotgun (WGS) entry which is preliminary data.</text>
</comment>
<reference evidence="2" key="1">
    <citation type="submission" date="2020-08" db="EMBL/GenBank/DDBJ databases">
        <title>Genome public.</title>
        <authorList>
            <person name="Liu C."/>
            <person name="Sun Q."/>
        </authorList>
    </citation>
    <scope>NUCLEOTIDE SEQUENCE</scope>
    <source>
        <strain evidence="2">NSJ-54</strain>
    </source>
</reference>
<sequence length="96" mass="11365">MLTSFLFLCYNRENAARRQGRSWTFLEELKPGRYRHFKGGEYRVIGVATHSETMEKMVVYAPLYNDSGLWVRPLSMFLETVEREGKTFPRFTYIGE</sequence>
<protein>
    <submittedName>
        <fullName evidence="2">DUF1653 domain-containing protein</fullName>
    </submittedName>
</protein>
<evidence type="ECO:0000313" key="2">
    <source>
        <dbReference type="EMBL" id="MBC8570352.1"/>
    </source>
</evidence>
<dbReference type="InterPro" id="IPR023387">
    <property type="entry name" value="DUF1653-like_dom"/>
</dbReference>
<organism evidence="2 3">
    <name type="scientific">Zongyangia hominis</name>
    <dbReference type="NCBI Taxonomy" id="2763677"/>
    <lineage>
        <taxon>Bacteria</taxon>
        <taxon>Bacillati</taxon>
        <taxon>Bacillota</taxon>
        <taxon>Clostridia</taxon>
        <taxon>Eubacteriales</taxon>
        <taxon>Oscillospiraceae</taxon>
        <taxon>Zongyangia</taxon>
    </lineage>
</organism>
<name>A0A926EAK0_9FIRM</name>
<accession>A0A926EAK0</accession>
<gene>
    <name evidence="2" type="ORF">H8709_05860</name>
</gene>
<feature type="domain" description="DUF1653" evidence="1">
    <location>
        <begin position="32"/>
        <end position="92"/>
    </location>
</feature>
<evidence type="ECO:0000313" key="3">
    <source>
        <dbReference type="Proteomes" id="UP000660861"/>
    </source>
</evidence>
<evidence type="ECO:0000259" key="1">
    <source>
        <dbReference type="Pfam" id="PF07866"/>
    </source>
</evidence>
<dbReference type="EMBL" id="JACRTC010000003">
    <property type="protein sequence ID" value="MBC8570352.1"/>
    <property type="molecule type" value="Genomic_DNA"/>
</dbReference>